<feature type="domain" description="ABC transporter" evidence="4">
    <location>
        <begin position="3"/>
        <end position="235"/>
    </location>
</feature>
<evidence type="ECO:0000256" key="2">
    <source>
        <dbReference type="ARBA" id="ARBA00022741"/>
    </source>
</evidence>
<evidence type="ECO:0000256" key="1">
    <source>
        <dbReference type="ARBA" id="ARBA00022448"/>
    </source>
</evidence>
<dbReference type="CDD" id="cd03214">
    <property type="entry name" value="ABC_Iron-Siderophores_B12_Hemin"/>
    <property type="match status" value="1"/>
</dbReference>
<evidence type="ECO:0000259" key="4">
    <source>
        <dbReference type="PROSITE" id="PS50893"/>
    </source>
</evidence>
<dbReference type="InterPro" id="IPR003593">
    <property type="entry name" value="AAA+_ATPase"/>
</dbReference>
<dbReference type="Pfam" id="PF00005">
    <property type="entry name" value="ABC_tran"/>
    <property type="match status" value="1"/>
</dbReference>
<dbReference type="PROSITE" id="PS50893">
    <property type="entry name" value="ABC_TRANSPORTER_2"/>
    <property type="match status" value="1"/>
</dbReference>
<accession>A0A6I1MKR8</accession>
<dbReference type="EMBL" id="WHJC01000133">
    <property type="protein sequence ID" value="MPQ43995.1"/>
    <property type="molecule type" value="Genomic_DNA"/>
</dbReference>
<name>A0A6I1MKR8_9CLOT</name>
<gene>
    <name evidence="5" type="ORF">GBZ86_09505</name>
</gene>
<dbReference type="InterPro" id="IPR003439">
    <property type="entry name" value="ABC_transporter-like_ATP-bd"/>
</dbReference>
<dbReference type="OrthoDB" id="9799337at2"/>
<keyword evidence="1" id="KW-0813">Transport</keyword>
<dbReference type="GO" id="GO:0016887">
    <property type="term" value="F:ATP hydrolysis activity"/>
    <property type="evidence" value="ECO:0007669"/>
    <property type="project" value="InterPro"/>
</dbReference>
<dbReference type="GO" id="GO:0005524">
    <property type="term" value="F:ATP binding"/>
    <property type="evidence" value="ECO:0007669"/>
    <property type="project" value="UniProtKB-KW"/>
</dbReference>
<dbReference type="Proteomes" id="UP000430345">
    <property type="component" value="Unassembled WGS sequence"/>
</dbReference>
<dbReference type="FunFam" id="3.40.50.300:FF:000134">
    <property type="entry name" value="Iron-enterobactin ABC transporter ATP-binding protein"/>
    <property type="match status" value="1"/>
</dbReference>
<organism evidence="5 6">
    <name type="scientific">Clostridium tarantellae</name>
    <dbReference type="NCBI Taxonomy" id="39493"/>
    <lineage>
        <taxon>Bacteria</taxon>
        <taxon>Bacillati</taxon>
        <taxon>Bacillota</taxon>
        <taxon>Clostridia</taxon>
        <taxon>Eubacteriales</taxon>
        <taxon>Clostridiaceae</taxon>
        <taxon>Clostridium</taxon>
    </lineage>
</organism>
<dbReference type="SUPFAM" id="SSF52540">
    <property type="entry name" value="P-loop containing nucleoside triphosphate hydrolases"/>
    <property type="match status" value="1"/>
</dbReference>
<evidence type="ECO:0000256" key="3">
    <source>
        <dbReference type="ARBA" id="ARBA00022840"/>
    </source>
</evidence>
<keyword evidence="2" id="KW-0547">Nucleotide-binding</keyword>
<proteinExistence type="predicted"/>
<reference evidence="5 6" key="1">
    <citation type="submission" date="2019-10" db="EMBL/GenBank/DDBJ databases">
        <title>The Genome Sequence of Clostridium tarantellae Isolated from Fish Brain.</title>
        <authorList>
            <person name="Bano L."/>
            <person name="Kiel M."/>
            <person name="Sales G."/>
            <person name="Doxey A.C."/>
            <person name="Mansfield M.J."/>
            <person name="Schiavone M."/>
            <person name="Rossetto O."/>
            <person name="Pirazzini M."/>
            <person name="Dobrindt U."/>
            <person name="Montecucco C."/>
        </authorList>
    </citation>
    <scope>NUCLEOTIDE SEQUENCE [LARGE SCALE GENOMIC DNA]</scope>
    <source>
        <strain evidence="5 6">DSM 3997</strain>
    </source>
</reference>
<keyword evidence="3 5" id="KW-0067">ATP-binding</keyword>
<comment type="caution">
    <text evidence="5">The sequence shown here is derived from an EMBL/GenBank/DDBJ whole genome shotgun (WGS) entry which is preliminary data.</text>
</comment>
<evidence type="ECO:0000313" key="6">
    <source>
        <dbReference type="Proteomes" id="UP000430345"/>
    </source>
</evidence>
<dbReference type="Gene3D" id="3.40.50.300">
    <property type="entry name" value="P-loop containing nucleotide triphosphate hydrolases"/>
    <property type="match status" value="1"/>
</dbReference>
<dbReference type="PANTHER" id="PTHR42794:SF2">
    <property type="entry name" value="ABC TRANSPORTER ATP-BINDING PROTEIN"/>
    <property type="match status" value="1"/>
</dbReference>
<dbReference type="PROSITE" id="PS00211">
    <property type="entry name" value="ABC_TRANSPORTER_1"/>
    <property type="match status" value="1"/>
</dbReference>
<sequence length="256" mass="28988">MKIEIQDLAVNLNGKEIIQNVSLKIKKGNFVGIIGPNGSGKSTILKTLYKVLQANKGSIYINGKNINKISIKSLAKEQAVVSQFNEYNFDFKVKDIVIMGRTPHKGLFELDNEKDYEIARECLTKVDMYNYKDRIFSTLSGGEKQRVLLARAIAQQTDLLILDEPTNHLDIKYQIQILDLVKSLNITVLAALHDLNLAAMYSDKLYVVNKGKIVSEGIPEKVLTINLIREVFEVESYVHKHEITGNLNIVFIPRRK</sequence>
<dbReference type="InterPro" id="IPR027417">
    <property type="entry name" value="P-loop_NTPase"/>
</dbReference>
<dbReference type="AlphaFoldDB" id="A0A6I1MKR8"/>
<keyword evidence="6" id="KW-1185">Reference proteome</keyword>
<dbReference type="InterPro" id="IPR017871">
    <property type="entry name" value="ABC_transporter-like_CS"/>
</dbReference>
<dbReference type="SMART" id="SM00382">
    <property type="entry name" value="AAA"/>
    <property type="match status" value="1"/>
</dbReference>
<dbReference type="RefSeq" id="WP_152890075.1">
    <property type="nucleotide sequence ID" value="NZ_WHJC01000133.1"/>
</dbReference>
<dbReference type="PANTHER" id="PTHR42794">
    <property type="entry name" value="HEMIN IMPORT ATP-BINDING PROTEIN HMUV"/>
    <property type="match status" value="1"/>
</dbReference>
<protein>
    <submittedName>
        <fullName evidence="5">ATP-binding cassette domain-containing protein</fullName>
    </submittedName>
</protein>
<evidence type="ECO:0000313" key="5">
    <source>
        <dbReference type="EMBL" id="MPQ43995.1"/>
    </source>
</evidence>